<keyword evidence="1" id="KW-0812">Transmembrane</keyword>
<gene>
    <name evidence="3" type="ORF">DN062_08075</name>
</gene>
<evidence type="ECO:0000256" key="1">
    <source>
        <dbReference type="SAM" id="Phobius"/>
    </source>
</evidence>
<evidence type="ECO:0000259" key="2">
    <source>
        <dbReference type="Pfam" id="PF02470"/>
    </source>
</evidence>
<organism evidence="3 4">
    <name type="scientific">Nitrincola tibetensis</name>
    <dbReference type="NCBI Taxonomy" id="2219697"/>
    <lineage>
        <taxon>Bacteria</taxon>
        <taxon>Pseudomonadati</taxon>
        <taxon>Pseudomonadota</taxon>
        <taxon>Gammaproteobacteria</taxon>
        <taxon>Oceanospirillales</taxon>
        <taxon>Oceanospirillaceae</taxon>
        <taxon>Nitrincola</taxon>
    </lineage>
</organism>
<sequence length="299" mass="32768">MNPRINYTLVGVFVVFLTLAGLGLLAWLSQDTRQLQRQPYVTYFSESVAGLNERATVRYLGVPVGIVERISLDLEVEGRVRLDLRIDPDTPIRESSVATLQNQGITGLLFVEISSGNADSPRLKTSADQPAVITSQASRLLQIADALGESLGQVNELIQNLNNLTFQISLLTDAEMRDKIGSLLDSVVRLTTSLDVQLDSLDLQVYADLAHSLIQLSDEMQQQLVRIPDSVDGMGRQVQESLEQAGRQLALISRDSQATARQVSPVLSELETLLELLNRDTNVWLKGAGKRPPGPGETP</sequence>
<feature type="domain" description="Mce/MlaD" evidence="2">
    <location>
        <begin position="38"/>
        <end position="116"/>
    </location>
</feature>
<dbReference type="InterPro" id="IPR003399">
    <property type="entry name" value="Mce/MlaD"/>
</dbReference>
<feature type="transmembrane region" description="Helical" evidence="1">
    <location>
        <begin position="7"/>
        <end position="28"/>
    </location>
</feature>
<reference evidence="3 4" key="1">
    <citation type="submission" date="2018-06" db="EMBL/GenBank/DDBJ databases">
        <title>Nitrincola tibetense sp. nov., isolated from Lake XuguoCo on Tibetan Plateau.</title>
        <authorList>
            <person name="Xing P."/>
        </authorList>
    </citation>
    <scope>NUCLEOTIDE SEQUENCE [LARGE SCALE GENOMIC DNA]</scope>
    <source>
        <strain evidence="4">xg18</strain>
    </source>
</reference>
<dbReference type="PANTHER" id="PTHR36698:SF2">
    <property type="entry name" value="MCE_MLAD DOMAIN-CONTAINING PROTEIN"/>
    <property type="match status" value="1"/>
</dbReference>
<keyword evidence="1" id="KW-0472">Membrane</keyword>
<proteinExistence type="predicted"/>
<evidence type="ECO:0000313" key="4">
    <source>
        <dbReference type="Proteomes" id="UP000250744"/>
    </source>
</evidence>
<dbReference type="Proteomes" id="UP000250744">
    <property type="component" value="Unassembled WGS sequence"/>
</dbReference>
<dbReference type="OrthoDB" id="9806984at2"/>
<protein>
    <recommendedName>
        <fullName evidence="2">Mce/MlaD domain-containing protein</fullName>
    </recommendedName>
</protein>
<dbReference type="AlphaFoldDB" id="A0A364NM46"/>
<comment type="caution">
    <text evidence="3">The sequence shown here is derived from an EMBL/GenBank/DDBJ whole genome shotgun (WGS) entry which is preliminary data.</text>
</comment>
<keyword evidence="4" id="KW-1185">Reference proteome</keyword>
<evidence type="ECO:0000313" key="3">
    <source>
        <dbReference type="EMBL" id="RAU18188.1"/>
    </source>
</evidence>
<dbReference type="EMBL" id="QKRX01000005">
    <property type="protein sequence ID" value="RAU18188.1"/>
    <property type="molecule type" value="Genomic_DNA"/>
</dbReference>
<dbReference type="Pfam" id="PF02470">
    <property type="entry name" value="MlaD"/>
    <property type="match status" value="1"/>
</dbReference>
<dbReference type="PANTHER" id="PTHR36698">
    <property type="entry name" value="BLL5892 PROTEIN"/>
    <property type="match status" value="1"/>
</dbReference>
<accession>A0A364NM46</accession>
<keyword evidence="1" id="KW-1133">Transmembrane helix</keyword>
<dbReference type="RefSeq" id="WP_112158831.1">
    <property type="nucleotide sequence ID" value="NZ_QKRX01000005.1"/>
</dbReference>
<name>A0A364NM46_9GAMM</name>